<dbReference type="Gene3D" id="3.40.50.2300">
    <property type="match status" value="1"/>
</dbReference>
<evidence type="ECO:0000313" key="16">
    <source>
        <dbReference type="EMBL" id="AVY93774.1"/>
    </source>
</evidence>
<dbReference type="InterPro" id="IPR036061">
    <property type="entry name" value="CheW-like_dom_sf"/>
</dbReference>
<evidence type="ECO:0000313" key="17">
    <source>
        <dbReference type="Proteomes" id="UP000244173"/>
    </source>
</evidence>
<feature type="modified residue" description="4-aspartylphosphate" evidence="10">
    <location>
        <position position="680"/>
    </location>
</feature>
<dbReference type="InterPro" id="IPR005467">
    <property type="entry name" value="His_kinase_dom"/>
</dbReference>
<dbReference type="OrthoDB" id="9803176at2"/>
<feature type="domain" description="Response regulatory" evidence="13">
    <location>
        <begin position="631"/>
        <end position="747"/>
    </location>
</feature>
<dbReference type="SUPFAM" id="SSF47226">
    <property type="entry name" value="Histidine-containing phosphotransfer domain, HPT domain"/>
    <property type="match status" value="1"/>
</dbReference>
<dbReference type="SMART" id="SM00260">
    <property type="entry name" value="CheW"/>
    <property type="match status" value="1"/>
</dbReference>
<evidence type="ECO:0000259" key="13">
    <source>
        <dbReference type="PROSITE" id="PS50110"/>
    </source>
</evidence>
<dbReference type="PANTHER" id="PTHR43395">
    <property type="entry name" value="SENSOR HISTIDINE KINASE CHEA"/>
    <property type="match status" value="1"/>
</dbReference>
<dbReference type="PROSITE" id="PS50894">
    <property type="entry name" value="HPT"/>
    <property type="match status" value="1"/>
</dbReference>
<dbReference type="Pfam" id="PF00072">
    <property type="entry name" value="Response_reg"/>
    <property type="match status" value="1"/>
</dbReference>
<dbReference type="Pfam" id="PF02518">
    <property type="entry name" value="HATPase_c"/>
    <property type="match status" value="1"/>
</dbReference>
<evidence type="ECO:0000256" key="7">
    <source>
        <dbReference type="ARBA" id="ARBA00023012"/>
    </source>
</evidence>
<evidence type="ECO:0000259" key="12">
    <source>
        <dbReference type="PROSITE" id="PS50109"/>
    </source>
</evidence>
<keyword evidence="5" id="KW-0808">Transferase</keyword>
<dbReference type="EC" id="2.7.13.3" evidence="2"/>
<feature type="compositionally biased region" description="Pro residues" evidence="11">
    <location>
        <begin position="133"/>
        <end position="152"/>
    </location>
</feature>
<evidence type="ECO:0000256" key="11">
    <source>
        <dbReference type="SAM" id="MobiDB-lite"/>
    </source>
</evidence>
<comment type="function">
    <text evidence="8">Involved in the transmission of sensory signals from the chemoreceptors to the flagellar motors. CheA is autophosphorylated; it can transfer its phosphate group to either CheB or CheY.</text>
</comment>
<feature type="domain" description="CheW-like" evidence="14">
    <location>
        <begin position="473"/>
        <end position="607"/>
    </location>
</feature>
<feature type="domain" description="HPt" evidence="15">
    <location>
        <begin position="3"/>
        <end position="107"/>
    </location>
</feature>
<feature type="modified residue" description="Phosphohistidine" evidence="9">
    <location>
        <position position="50"/>
    </location>
</feature>
<dbReference type="Gene3D" id="2.30.30.40">
    <property type="entry name" value="SH3 Domains"/>
    <property type="match status" value="1"/>
</dbReference>
<evidence type="ECO:0000256" key="8">
    <source>
        <dbReference type="ARBA" id="ARBA00035100"/>
    </source>
</evidence>
<name>A0A2S0P8N8_9NEIS</name>
<dbReference type="InterPro" id="IPR051315">
    <property type="entry name" value="Bact_Chemotaxis_CheA"/>
</dbReference>
<dbReference type="InterPro" id="IPR004358">
    <property type="entry name" value="Sig_transdc_His_kin-like_C"/>
</dbReference>
<evidence type="ECO:0000259" key="15">
    <source>
        <dbReference type="PROSITE" id="PS50894"/>
    </source>
</evidence>
<dbReference type="SUPFAM" id="SSF50341">
    <property type="entry name" value="CheW-like"/>
    <property type="match status" value="1"/>
</dbReference>
<dbReference type="EMBL" id="CP028519">
    <property type="protein sequence ID" value="AVY93774.1"/>
    <property type="molecule type" value="Genomic_DNA"/>
</dbReference>
<evidence type="ECO:0000256" key="1">
    <source>
        <dbReference type="ARBA" id="ARBA00000085"/>
    </source>
</evidence>
<reference evidence="16 17" key="1">
    <citation type="submission" date="2018-04" db="EMBL/GenBank/DDBJ databases">
        <title>Denitrifier Microvirgula.</title>
        <authorList>
            <person name="Anderson E."/>
            <person name="Jang J."/>
            <person name="Ishii S."/>
        </authorList>
    </citation>
    <scope>NUCLEOTIDE SEQUENCE [LARGE SCALE GENOMIC DNA]</scope>
    <source>
        <strain evidence="16 17">BE2.4</strain>
    </source>
</reference>
<dbReference type="KEGG" id="maer:DAI18_06740"/>
<dbReference type="SUPFAM" id="SSF52172">
    <property type="entry name" value="CheY-like"/>
    <property type="match status" value="1"/>
</dbReference>
<sequence length="752" mass="80464">MADDLSQLPLIDLFRQELEVQAQVLNDGLLELERQPAAARPLEACMRAAHSIKGAARIVGLEPAVDIAHVLEDAFVAAQHGQLALDSGQIDLLLRAVDLLSHIADPAPQAPAAPELAAMLEALTTLTATGQAAPPPAAGKPPPAPAPAPAPIVEPEADAPPGGDADTTSGDRSLRVSAETLDRLLGLASEAMVSSLSLKPFADALLRVKRLQYAAGQALEVLHEAATVPGRQVDEHQATALTDARTLLAECQRLLSERLGELDRFDRHSGNLARSLYDEALACRMRPFADGVSAYPRLVRDLGRSLGKQVRLQLLGQQTRVDRNILSQLDAPLGHLLRNALDHGIEAPAVRLQAGKPAEGTLTLEARHSAGVLLIQLSDDGAGIDLDALRAQILRRGLASAATIELLSTTELLDFLLLPGFSMRDVVTDISGRGVGLDVVHTMVKSVRGTLRITSEQGKGTRFTLQLPLTLSTVRSLLVDIGGEPYAFPLAHVERTLSWPRTQIEQLEGQPCLNLDGVRIGLADAAQILQLPAVESSADEVAVVVIGEPPQQYGLVVDRFLSEGMLVVHPLDARLGKIPDIAAGALMDDGSPVLVVDVKDLLRSIEKRVAAGQLDAIRPGQASAAQARRKRVLVVDDSLTVRELQRKLLTGNGYEVAIAVDGMDGWNAIRTEPFDLLITDIDMPRMDGIELVGLVRQSAALKSLPVMILSYKDREEDRMRGLDAGADYYLAKGSFHDNTLLDAVRDLIGAAQ</sequence>
<dbReference type="AlphaFoldDB" id="A0A2S0P8N8"/>
<dbReference type="FunFam" id="3.30.565.10:FF:000016">
    <property type="entry name" value="Chemotaxis protein CheA, putative"/>
    <property type="match status" value="1"/>
</dbReference>
<evidence type="ECO:0000256" key="6">
    <source>
        <dbReference type="ARBA" id="ARBA00022777"/>
    </source>
</evidence>
<evidence type="ECO:0000256" key="2">
    <source>
        <dbReference type="ARBA" id="ARBA00012438"/>
    </source>
</evidence>
<dbReference type="PROSITE" id="PS50110">
    <property type="entry name" value="RESPONSE_REGULATORY"/>
    <property type="match status" value="1"/>
</dbReference>
<dbReference type="SUPFAM" id="SSF55874">
    <property type="entry name" value="ATPase domain of HSP90 chaperone/DNA topoisomerase II/histidine kinase"/>
    <property type="match status" value="1"/>
</dbReference>
<dbReference type="PRINTS" id="PR00344">
    <property type="entry name" value="BCTRLSENSOR"/>
</dbReference>
<dbReference type="Gene3D" id="1.20.120.160">
    <property type="entry name" value="HPT domain"/>
    <property type="match status" value="1"/>
</dbReference>
<dbReference type="InterPro" id="IPR036890">
    <property type="entry name" value="HATPase_C_sf"/>
</dbReference>
<dbReference type="PROSITE" id="PS50851">
    <property type="entry name" value="CHEW"/>
    <property type="match status" value="1"/>
</dbReference>
<proteinExistence type="predicted"/>
<dbReference type="InterPro" id="IPR003594">
    <property type="entry name" value="HATPase_dom"/>
</dbReference>
<gene>
    <name evidence="16" type="ORF">DAI18_06740</name>
</gene>
<accession>A0A2S0P8N8</accession>
<dbReference type="SMART" id="SM00387">
    <property type="entry name" value="HATPase_c"/>
    <property type="match status" value="1"/>
</dbReference>
<evidence type="ECO:0000256" key="9">
    <source>
        <dbReference type="PROSITE-ProRule" id="PRU00110"/>
    </source>
</evidence>
<protein>
    <recommendedName>
        <fullName evidence="3">Chemotaxis protein CheA</fullName>
        <ecNumber evidence="2">2.7.13.3</ecNumber>
    </recommendedName>
</protein>
<keyword evidence="7" id="KW-0902">Two-component regulatory system</keyword>
<keyword evidence="6 16" id="KW-0418">Kinase</keyword>
<dbReference type="SMART" id="SM00448">
    <property type="entry name" value="REC"/>
    <property type="match status" value="1"/>
</dbReference>
<organism evidence="16 17">
    <name type="scientific">Microvirgula aerodenitrificans</name>
    <dbReference type="NCBI Taxonomy" id="57480"/>
    <lineage>
        <taxon>Bacteria</taxon>
        <taxon>Pseudomonadati</taxon>
        <taxon>Pseudomonadota</taxon>
        <taxon>Betaproteobacteria</taxon>
        <taxon>Neisseriales</taxon>
        <taxon>Aquaspirillaceae</taxon>
        <taxon>Microvirgula</taxon>
    </lineage>
</organism>
<evidence type="ECO:0000256" key="10">
    <source>
        <dbReference type="PROSITE-ProRule" id="PRU00169"/>
    </source>
</evidence>
<dbReference type="STRING" id="1122240.GCA_000620105_03441"/>
<dbReference type="Gene3D" id="3.30.565.10">
    <property type="entry name" value="Histidine kinase-like ATPase, C-terminal domain"/>
    <property type="match status" value="1"/>
</dbReference>
<keyword evidence="4 10" id="KW-0597">Phosphoprotein</keyword>
<dbReference type="InterPro" id="IPR011006">
    <property type="entry name" value="CheY-like_superfamily"/>
</dbReference>
<comment type="catalytic activity">
    <reaction evidence="1">
        <text>ATP + protein L-histidine = ADP + protein N-phospho-L-histidine.</text>
        <dbReference type="EC" id="2.7.13.3"/>
    </reaction>
</comment>
<dbReference type="Pfam" id="PF01584">
    <property type="entry name" value="CheW"/>
    <property type="match status" value="1"/>
</dbReference>
<dbReference type="SMART" id="SM00073">
    <property type="entry name" value="HPT"/>
    <property type="match status" value="1"/>
</dbReference>
<keyword evidence="17" id="KW-1185">Reference proteome</keyword>
<dbReference type="GO" id="GO:0000155">
    <property type="term" value="F:phosphorelay sensor kinase activity"/>
    <property type="evidence" value="ECO:0007669"/>
    <property type="project" value="UniProtKB-ARBA"/>
</dbReference>
<dbReference type="InterPro" id="IPR008207">
    <property type="entry name" value="Sig_transdc_His_kin_Hpt_dom"/>
</dbReference>
<dbReference type="GO" id="GO:0006935">
    <property type="term" value="P:chemotaxis"/>
    <property type="evidence" value="ECO:0007669"/>
    <property type="project" value="InterPro"/>
</dbReference>
<dbReference type="PROSITE" id="PS50109">
    <property type="entry name" value="HIS_KIN"/>
    <property type="match status" value="1"/>
</dbReference>
<dbReference type="Proteomes" id="UP000244173">
    <property type="component" value="Chromosome"/>
</dbReference>
<dbReference type="InterPro" id="IPR002545">
    <property type="entry name" value="CheW-lke_dom"/>
</dbReference>
<dbReference type="RefSeq" id="WP_107888979.1">
    <property type="nucleotide sequence ID" value="NZ_CP028519.1"/>
</dbReference>
<evidence type="ECO:0000256" key="4">
    <source>
        <dbReference type="ARBA" id="ARBA00022553"/>
    </source>
</evidence>
<dbReference type="InterPro" id="IPR036641">
    <property type="entry name" value="HPT_dom_sf"/>
</dbReference>
<dbReference type="InterPro" id="IPR001789">
    <property type="entry name" value="Sig_transdc_resp-reg_receiver"/>
</dbReference>
<evidence type="ECO:0000259" key="14">
    <source>
        <dbReference type="PROSITE" id="PS50851"/>
    </source>
</evidence>
<dbReference type="PANTHER" id="PTHR43395:SF1">
    <property type="entry name" value="CHEMOTAXIS PROTEIN CHEA"/>
    <property type="match status" value="1"/>
</dbReference>
<evidence type="ECO:0000256" key="5">
    <source>
        <dbReference type="ARBA" id="ARBA00022679"/>
    </source>
</evidence>
<dbReference type="CDD" id="cd00088">
    <property type="entry name" value="HPT"/>
    <property type="match status" value="1"/>
</dbReference>
<dbReference type="Pfam" id="PF01627">
    <property type="entry name" value="Hpt"/>
    <property type="match status" value="1"/>
</dbReference>
<feature type="region of interest" description="Disordered" evidence="11">
    <location>
        <begin position="130"/>
        <end position="174"/>
    </location>
</feature>
<feature type="domain" description="Histidine kinase" evidence="12">
    <location>
        <begin position="333"/>
        <end position="471"/>
    </location>
</feature>
<evidence type="ECO:0000256" key="3">
    <source>
        <dbReference type="ARBA" id="ARBA00021495"/>
    </source>
</evidence>